<dbReference type="GO" id="GO:0046942">
    <property type="term" value="P:carboxylic acid transport"/>
    <property type="evidence" value="ECO:0007669"/>
    <property type="project" value="UniProtKB-ARBA"/>
</dbReference>
<comment type="function">
    <text evidence="21">Receptor for CM101, a polysaccharide produced by group B Streptococcus with antipathoangiogenic properties.</text>
</comment>
<keyword evidence="5" id="KW-0813">Transport</keyword>
<accession>A0A6P8Z467</accession>
<evidence type="ECO:0000256" key="5">
    <source>
        <dbReference type="ARBA" id="ARBA00022448"/>
    </source>
</evidence>
<dbReference type="InterPro" id="IPR005829">
    <property type="entry name" value="Sugar_transporter_CS"/>
</dbReference>
<reference evidence="30" key="1">
    <citation type="submission" date="2025-08" db="UniProtKB">
        <authorList>
            <consortium name="RefSeq"/>
        </authorList>
    </citation>
    <scope>IDENTIFICATION</scope>
    <source>
        <tissue evidence="30">Total insect</tissue>
    </source>
</reference>
<dbReference type="GO" id="GO:0015293">
    <property type="term" value="F:symporter activity"/>
    <property type="evidence" value="ECO:0007669"/>
    <property type="project" value="UniProtKB-KW"/>
</dbReference>
<dbReference type="InParanoid" id="A0A6P8Z467"/>
<dbReference type="InterPro" id="IPR050382">
    <property type="entry name" value="MFS_Na/Anion_cotransporter"/>
</dbReference>
<evidence type="ECO:0000256" key="4">
    <source>
        <dbReference type="ARBA" id="ARBA00004656"/>
    </source>
</evidence>
<feature type="transmembrane region" description="Helical" evidence="27">
    <location>
        <begin position="117"/>
        <end position="136"/>
    </location>
</feature>
<dbReference type="KEGG" id="tpal:117645370"/>
<keyword evidence="29" id="KW-1185">Reference proteome</keyword>
<feature type="domain" description="Major facilitator superfamily (MFS) profile" evidence="28">
    <location>
        <begin position="9"/>
        <end position="468"/>
    </location>
</feature>
<dbReference type="FunFam" id="1.20.1250.20:FF:000067">
    <property type="entry name" value="sialin isoform X2"/>
    <property type="match status" value="1"/>
</dbReference>
<comment type="catalytic activity">
    <reaction evidence="15">
        <text>2 nitrate(out) + H(+)(out) = 2 nitrate(in) + H(+)(in)</text>
        <dbReference type="Rhea" id="RHEA:71539"/>
        <dbReference type="ChEBI" id="CHEBI:15378"/>
        <dbReference type="ChEBI" id="CHEBI:17632"/>
    </reaction>
    <physiologicalReaction direction="left-to-right" evidence="15">
        <dbReference type="Rhea" id="RHEA:71540"/>
    </physiologicalReaction>
</comment>
<evidence type="ECO:0000256" key="27">
    <source>
        <dbReference type="SAM" id="Phobius"/>
    </source>
</evidence>
<feature type="transmembrane region" description="Helical" evidence="27">
    <location>
        <begin position="407"/>
        <end position="431"/>
    </location>
</feature>
<evidence type="ECO:0000256" key="21">
    <source>
        <dbReference type="ARBA" id="ARBA00056891"/>
    </source>
</evidence>
<dbReference type="InterPro" id="IPR011701">
    <property type="entry name" value="MFS"/>
</dbReference>
<dbReference type="GO" id="GO:0005765">
    <property type="term" value="C:lysosomal membrane"/>
    <property type="evidence" value="ECO:0007669"/>
    <property type="project" value="UniProtKB-SubCell"/>
</dbReference>
<keyword evidence="12" id="KW-0325">Glycoprotein</keyword>
<keyword evidence="6" id="KW-1003">Cell membrane</keyword>
<evidence type="ECO:0000256" key="12">
    <source>
        <dbReference type="ARBA" id="ARBA00023180"/>
    </source>
</evidence>
<dbReference type="Proteomes" id="UP000515158">
    <property type="component" value="Unplaced"/>
</dbReference>
<evidence type="ECO:0000256" key="14">
    <source>
        <dbReference type="ARBA" id="ARBA00023329"/>
    </source>
</evidence>
<dbReference type="PANTHER" id="PTHR11662">
    <property type="entry name" value="SOLUTE CARRIER FAMILY 17"/>
    <property type="match status" value="1"/>
</dbReference>
<comment type="catalytic activity">
    <reaction evidence="18">
        <text>N-acetyl-L-aspartyl-L-glutamate(out) = N-acetyl-L-aspartyl-L-glutamate(in)</text>
        <dbReference type="Rhea" id="RHEA:72599"/>
        <dbReference type="ChEBI" id="CHEBI:76931"/>
    </reaction>
    <physiologicalReaction direction="left-to-right" evidence="18">
        <dbReference type="Rhea" id="RHEA:72600"/>
    </physiologicalReaction>
</comment>
<evidence type="ECO:0000256" key="3">
    <source>
        <dbReference type="ARBA" id="ARBA00004638"/>
    </source>
</evidence>
<dbReference type="Gene3D" id="1.20.1250.20">
    <property type="entry name" value="MFS general substrate transporter like domains"/>
    <property type="match status" value="1"/>
</dbReference>
<evidence type="ECO:0000256" key="22">
    <source>
        <dbReference type="ARBA" id="ARBA00069713"/>
    </source>
</evidence>
<keyword evidence="11 27" id="KW-0472">Membrane</keyword>
<evidence type="ECO:0000256" key="9">
    <source>
        <dbReference type="ARBA" id="ARBA00022989"/>
    </source>
</evidence>
<feature type="transmembrane region" description="Helical" evidence="27">
    <location>
        <begin position="270"/>
        <end position="290"/>
    </location>
</feature>
<evidence type="ECO:0000256" key="23">
    <source>
        <dbReference type="ARBA" id="ARBA00080244"/>
    </source>
</evidence>
<evidence type="ECO:0000256" key="2">
    <source>
        <dbReference type="ARBA" id="ARBA00004554"/>
    </source>
</evidence>
<evidence type="ECO:0000256" key="15">
    <source>
        <dbReference type="ARBA" id="ARBA00050101"/>
    </source>
</evidence>
<feature type="transmembrane region" description="Helical" evidence="27">
    <location>
        <begin position="177"/>
        <end position="201"/>
    </location>
</feature>
<dbReference type="CDD" id="cd17318">
    <property type="entry name" value="MFS_SLC17"/>
    <property type="match status" value="1"/>
</dbReference>
<feature type="transmembrane region" description="Helical" evidence="27">
    <location>
        <begin position="347"/>
        <end position="368"/>
    </location>
</feature>
<dbReference type="AlphaFoldDB" id="A0A6P8Z467"/>
<keyword evidence="14" id="KW-0968">Cytoplasmic vesicle</keyword>
<comment type="catalytic activity">
    <reaction evidence="17">
        <text>N-acetylneuraminate(in) + H(+)(in) = N-acetylneuraminate(out) + H(+)(out)</text>
        <dbReference type="Rhea" id="RHEA:28987"/>
        <dbReference type="ChEBI" id="CHEBI:15378"/>
        <dbReference type="ChEBI" id="CHEBI:35418"/>
    </reaction>
    <physiologicalReaction direction="right-to-left" evidence="17">
        <dbReference type="Rhea" id="RHEA:28989"/>
    </physiologicalReaction>
</comment>
<dbReference type="GO" id="GO:0006820">
    <property type="term" value="P:monoatomic anion transport"/>
    <property type="evidence" value="ECO:0007669"/>
    <property type="project" value="TreeGrafter"/>
</dbReference>
<feature type="transmembrane region" description="Helical" evidence="27">
    <location>
        <begin position="310"/>
        <end position="335"/>
    </location>
</feature>
<evidence type="ECO:0000256" key="18">
    <source>
        <dbReference type="ARBA" id="ARBA00051403"/>
    </source>
</evidence>
<feature type="transmembrane region" description="Helical" evidence="27">
    <location>
        <begin position="12"/>
        <end position="36"/>
    </location>
</feature>
<sequence>MGLAAWVQQRYVLYLMLFLAVLNMYTMRVCLSVAIVQMAHAEPSGDNATEAVDPERCPENPQQGDGGPSLTPQPDAAAEFAWDSVLQGFILSSFYYGYVVSHLPGGVFADRFGGKHALGLGLLITSLTTLLSPPAARLGAGWLITLRVFMGLGEGVTFPAISALLSQWVPPKQRSRVGAFVYAGGQLGTVLGNAISGLLLHNFDWPITFYFFGLLGVIWYVLWVALCFSTPNQHPFISAKEREYLNEHIMPASKQAFQVRTPWRGILTSLPVWGLVVIQVGHDWGFFTMLTDLPKYMRSVLRFDIATNGVLSSLPYLTMWVMSLGMSAIADWLLVRNILTLLQVRRVFTSIDVLAASLVCAAGMIGASCAGCNWRLAVGLLTAGLGGMAAAFSGMRVNALDLTRNHAGTVMALVNGGGAVSGIVSPMIIGLLTPHETMAEWRLTFWVVFVVLVVTNFIYVAVARAEIQPWDAAEDAVEEVADEKTPPVRPARLRSP</sequence>
<dbReference type="InterPro" id="IPR020846">
    <property type="entry name" value="MFS_dom"/>
</dbReference>
<evidence type="ECO:0000256" key="24">
    <source>
        <dbReference type="ARBA" id="ARBA00081195"/>
    </source>
</evidence>
<comment type="catalytic activity">
    <reaction evidence="19">
        <text>L-glutamate(out) = L-glutamate(in)</text>
        <dbReference type="Rhea" id="RHEA:66336"/>
        <dbReference type="ChEBI" id="CHEBI:29985"/>
    </reaction>
    <physiologicalReaction direction="left-to-right" evidence="19">
        <dbReference type="Rhea" id="RHEA:66337"/>
    </physiologicalReaction>
</comment>
<evidence type="ECO:0000259" key="28">
    <source>
        <dbReference type="PROSITE" id="PS50850"/>
    </source>
</evidence>
<name>A0A6P8Z467_THRPL</name>
<evidence type="ECO:0000256" key="6">
    <source>
        <dbReference type="ARBA" id="ARBA00022475"/>
    </source>
</evidence>
<comment type="catalytic activity">
    <reaction evidence="16">
        <text>L-aspartate(out) = L-aspartate(in)</text>
        <dbReference type="Rhea" id="RHEA:66332"/>
        <dbReference type="ChEBI" id="CHEBI:29991"/>
    </reaction>
    <physiologicalReaction direction="left-to-right" evidence="16">
        <dbReference type="Rhea" id="RHEA:66333"/>
    </physiologicalReaction>
</comment>
<dbReference type="PROSITE" id="PS00217">
    <property type="entry name" value="SUGAR_TRANSPORT_2"/>
    <property type="match status" value="1"/>
</dbReference>
<evidence type="ECO:0000256" key="19">
    <source>
        <dbReference type="ARBA" id="ARBA00051447"/>
    </source>
</evidence>
<keyword evidence="7 27" id="KW-0812">Transmembrane</keyword>
<dbReference type="GO" id="GO:0016323">
    <property type="term" value="C:basolateral plasma membrane"/>
    <property type="evidence" value="ECO:0007669"/>
    <property type="project" value="UniProtKB-SubCell"/>
</dbReference>
<dbReference type="GeneID" id="117645370"/>
<dbReference type="FunFam" id="1.20.1250.20:FF:000003">
    <property type="entry name" value="Solute carrier family 17 member 3"/>
    <property type="match status" value="1"/>
</dbReference>
<evidence type="ECO:0000256" key="11">
    <source>
        <dbReference type="ARBA" id="ARBA00023136"/>
    </source>
</evidence>
<evidence type="ECO:0000313" key="30">
    <source>
        <dbReference type="RefSeq" id="XP_034241407.1"/>
    </source>
</evidence>
<organism evidence="30">
    <name type="scientific">Thrips palmi</name>
    <name type="common">Melon thrips</name>
    <dbReference type="NCBI Taxonomy" id="161013"/>
    <lineage>
        <taxon>Eukaryota</taxon>
        <taxon>Metazoa</taxon>
        <taxon>Ecdysozoa</taxon>
        <taxon>Arthropoda</taxon>
        <taxon>Hexapoda</taxon>
        <taxon>Insecta</taxon>
        <taxon>Pterygota</taxon>
        <taxon>Neoptera</taxon>
        <taxon>Paraneoptera</taxon>
        <taxon>Thysanoptera</taxon>
        <taxon>Terebrantia</taxon>
        <taxon>Thripoidea</taxon>
        <taxon>Thripidae</taxon>
        <taxon>Thrips</taxon>
    </lineage>
</organism>
<evidence type="ECO:0000256" key="8">
    <source>
        <dbReference type="ARBA" id="ARBA00022847"/>
    </source>
</evidence>
<evidence type="ECO:0000256" key="10">
    <source>
        <dbReference type="ARBA" id="ARBA00023018"/>
    </source>
</evidence>
<dbReference type="OrthoDB" id="2985014at2759"/>
<feature type="transmembrane region" description="Helical" evidence="27">
    <location>
        <begin position="374"/>
        <end position="395"/>
    </location>
</feature>
<evidence type="ECO:0000256" key="7">
    <source>
        <dbReference type="ARBA" id="ARBA00022692"/>
    </source>
</evidence>
<proteinExistence type="predicted"/>
<feature type="transmembrane region" description="Helical" evidence="27">
    <location>
        <begin position="443"/>
        <end position="462"/>
    </location>
</feature>
<evidence type="ECO:0000256" key="25">
    <source>
        <dbReference type="ARBA" id="ARBA00081925"/>
    </source>
</evidence>
<keyword evidence="9 27" id="KW-1133">Transmembrane helix</keyword>
<evidence type="ECO:0000256" key="13">
    <source>
        <dbReference type="ARBA" id="ARBA00023228"/>
    </source>
</evidence>
<dbReference type="SUPFAM" id="SSF103473">
    <property type="entry name" value="MFS general substrate transporter"/>
    <property type="match status" value="1"/>
</dbReference>
<evidence type="ECO:0000256" key="17">
    <source>
        <dbReference type="ARBA" id="ARBA00050625"/>
    </source>
</evidence>
<gene>
    <name evidence="30" type="primary">LOC117645370</name>
</gene>
<dbReference type="FunCoup" id="A0A6P8Z467">
    <property type="interactions" value="77"/>
</dbReference>
<evidence type="ECO:0000256" key="16">
    <source>
        <dbReference type="ARBA" id="ARBA00050554"/>
    </source>
</evidence>
<feature type="transmembrane region" description="Helical" evidence="27">
    <location>
        <begin position="85"/>
        <end position="105"/>
    </location>
</feature>
<dbReference type="RefSeq" id="XP_034241407.1">
    <property type="nucleotide sequence ID" value="XM_034385516.1"/>
</dbReference>
<comment type="subcellular location">
    <subcellularLocation>
        <location evidence="2">Basolateral cell membrane</location>
        <topology evidence="2">Multi-pass membrane protein</topology>
    </subcellularLocation>
    <subcellularLocation>
        <location evidence="3">Cytoplasmic vesicle</location>
        <location evidence="3">Secretory vesicle membrane</location>
        <topology evidence="3">Multi-pass membrane protein</topology>
    </subcellularLocation>
    <subcellularLocation>
        <location evidence="1">Cytoplasmic vesicle</location>
        <location evidence="1">Secretory vesicle</location>
        <location evidence="1">Synaptic vesicle membrane</location>
    </subcellularLocation>
    <subcellularLocation>
        <location evidence="4">Lysosome membrane</location>
    </subcellularLocation>
</comment>
<keyword evidence="10" id="KW-0770">Synapse</keyword>
<evidence type="ECO:0000256" key="20">
    <source>
        <dbReference type="ARBA" id="ARBA00051612"/>
    </source>
</evidence>
<keyword evidence="8" id="KW-0769">Symport</keyword>
<dbReference type="PROSITE" id="PS50850">
    <property type="entry name" value="MFS"/>
    <property type="match status" value="1"/>
</dbReference>
<feature type="region of interest" description="Disordered" evidence="26">
    <location>
        <begin position="45"/>
        <end position="71"/>
    </location>
</feature>
<feature type="transmembrane region" description="Helical" evidence="27">
    <location>
        <begin position="142"/>
        <end position="165"/>
    </location>
</feature>
<evidence type="ECO:0000256" key="1">
    <source>
        <dbReference type="ARBA" id="ARBA00004432"/>
    </source>
</evidence>
<keyword evidence="13" id="KW-0458">Lysosome</keyword>
<dbReference type="GO" id="GO:0030672">
    <property type="term" value="C:synaptic vesicle membrane"/>
    <property type="evidence" value="ECO:0007669"/>
    <property type="project" value="UniProtKB-SubCell"/>
</dbReference>
<feature type="transmembrane region" description="Helical" evidence="27">
    <location>
        <begin position="207"/>
        <end position="228"/>
    </location>
</feature>
<evidence type="ECO:0000313" key="29">
    <source>
        <dbReference type="Proteomes" id="UP000515158"/>
    </source>
</evidence>
<dbReference type="InterPro" id="IPR036259">
    <property type="entry name" value="MFS_trans_sf"/>
</dbReference>
<dbReference type="Pfam" id="PF07690">
    <property type="entry name" value="MFS_1"/>
    <property type="match status" value="1"/>
</dbReference>
<protein>
    <recommendedName>
        <fullName evidence="22">Sialin</fullName>
    </recommendedName>
    <alternativeName>
        <fullName evidence="25">H(+)/nitrate cotransporter</fullName>
    </alternativeName>
    <alternativeName>
        <fullName evidence="23">H(+)/sialic acid cotransporter</fullName>
    </alternativeName>
    <alternativeName>
        <fullName evidence="24">Vesicular excitatory amino acid transporter</fullName>
    </alternativeName>
</protein>
<evidence type="ECO:0000256" key="26">
    <source>
        <dbReference type="SAM" id="MobiDB-lite"/>
    </source>
</evidence>
<dbReference type="PANTHER" id="PTHR11662:SF415">
    <property type="entry name" value="AT30085P-RELATED"/>
    <property type="match status" value="1"/>
</dbReference>
<comment type="catalytic activity">
    <reaction evidence="20">
        <text>D-glucuronate(out) + H(+)(out) = D-glucuronate(in) + H(+)(in)</text>
        <dbReference type="Rhea" id="RHEA:72591"/>
        <dbReference type="ChEBI" id="CHEBI:15378"/>
        <dbReference type="ChEBI" id="CHEBI:58720"/>
    </reaction>
    <physiologicalReaction direction="left-to-right" evidence="20">
        <dbReference type="Rhea" id="RHEA:72592"/>
    </physiologicalReaction>
</comment>